<dbReference type="EMBL" id="CP035758">
    <property type="protein sequence ID" value="QBD77689.1"/>
    <property type="molecule type" value="Genomic_DNA"/>
</dbReference>
<feature type="transmembrane region" description="Helical" evidence="1">
    <location>
        <begin position="6"/>
        <end position="26"/>
    </location>
</feature>
<proteinExistence type="predicted"/>
<evidence type="ECO:0000313" key="3">
    <source>
        <dbReference type="Proteomes" id="UP000290365"/>
    </source>
</evidence>
<keyword evidence="1" id="KW-1133">Transmembrane helix</keyword>
<sequence>MVIAPGIIRIVIFCYYMCIASAISTTPNMLLGRGMMGDGVIKLRRLRLAVEETGYTRPIEFEIFHQQLREMPGPDLLYQMGQRYLEHV</sequence>
<protein>
    <submittedName>
        <fullName evidence="2">Uncharacterized protein</fullName>
    </submittedName>
</protein>
<dbReference type="RefSeq" id="WP_129888743.1">
    <property type="nucleotide sequence ID" value="NZ_CP035758.1"/>
</dbReference>
<dbReference type="Proteomes" id="UP000290365">
    <property type="component" value="Chromosome"/>
</dbReference>
<dbReference type="OrthoDB" id="9782626at2"/>
<gene>
    <name evidence="2" type="ORF">EPA93_17505</name>
</gene>
<evidence type="ECO:0000313" key="2">
    <source>
        <dbReference type="EMBL" id="QBD77689.1"/>
    </source>
</evidence>
<dbReference type="Gene3D" id="3.20.20.150">
    <property type="entry name" value="Divalent-metal-dependent TIM barrel enzymes"/>
    <property type="match status" value="1"/>
</dbReference>
<evidence type="ECO:0000256" key="1">
    <source>
        <dbReference type="SAM" id="Phobius"/>
    </source>
</evidence>
<accession>A0A4P6JQJ2</accession>
<keyword evidence="1" id="KW-0812">Transmembrane</keyword>
<dbReference type="KEGG" id="kbs:EPA93_17505"/>
<organism evidence="2 3">
    <name type="scientific">Ktedonosporobacter rubrisoli</name>
    <dbReference type="NCBI Taxonomy" id="2509675"/>
    <lineage>
        <taxon>Bacteria</taxon>
        <taxon>Bacillati</taxon>
        <taxon>Chloroflexota</taxon>
        <taxon>Ktedonobacteria</taxon>
        <taxon>Ktedonobacterales</taxon>
        <taxon>Ktedonosporobacteraceae</taxon>
        <taxon>Ktedonosporobacter</taxon>
    </lineage>
</organism>
<name>A0A4P6JQJ2_KTERU</name>
<dbReference type="InterPro" id="IPR036237">
    <property type="entry name" value="Xyl_isomerase-like_sf"/>
</dbReference>
<dbReference type="SUPFAM" id="SSF51658">
    <property type="entry name" value="Xylose isomerase-like"/>
    <property type="match status" value="1"/>
</dbReference>
<keyword evidence="1" id="KW-0472">Membrane</keyword>
<reference evidence="2 3" key="1">
    <citation type="submission" date="2019-01" db="EMBL/GenBank/DDBJ databases">
        <title>Ktedonosporobacter rubrisoli SCAWS-G2.</title>
        <authorList>
            <person name="Huang Y."/>
            <person name="Yan B."/>
        </authorList>
    </citation>
    <scope>NUCLEOTIDE SEQUENCE [LARGE SCALE GENOMIC DNA]</scope>
    <source>
        <strain evidence="2 3">SCAWS-G2</strain>
    </source>
</reference>
<keyword evidence="3" id="KW-1185">Reference proteome</keyword>
<dbReference type="AlphaFoldDB" id="A0A4P6JQJ2"/>